<dbReference type="InterPro" id="IPR032440">
    <property type="entry name" value="Ribosomal_uS17_N"/>
</dbReference>
<comment type="similarity">
    <text evidence="1">Belongs to the universal ribosomal protein uS17 family.</text>
</comment>
<protein>
    <recommendedName>
        <fullName evidence="5">Small ribosomal subunit protein uS17 N-terminal domain-containing protein</fullName>
    </recommendedName>
</protein>
<dbReference type="InterPro" id="IPR012340">
    <property type="entry name" value="NA-bd_OB-fold"/>
</dbReference>
<evidence type="ECO:0000259" key="5">
    <source>
        <dbReference type="Pfam" id="PF16205"/>
    </source>
</evidence>
<keyword evidence="4" id="KW-0687">Ribonucleoprotein</keyword>
<dbReference type="SUPFAM" id="SSF50249">
    <property type="entry name" value="Nucleic acid-binding proteins"/>
    <property type="match status" value="1"/>
</dbReference>
<proteinExistence type="inferred from homology"/>
<accession>A0A1A6GSA0</accession>
<evidence type="ECO:0000313" key="6">
    <source>
        <dbReference type="EMBL" id="OBS68545.1"/>
    </source>
</evidence>
<dbReference type="Proteomes" id="UP000092124">
    <property type="component" value="Unassembled WGS sequence"/>
</dbReference>
<dbReference type="Gene3D" id="2.40.50.1000">
    <property type="match status" value="2"/>
</dbReference>
<evidence type="ECO:0000256" key="3">
    <source>
        <dbReference type="ARBA" id="ARBA00022980"/>
    </source>
</evidence>
<evidence type="ECO:0000256" key="1">
    <source>
        <dbReference type="ARBA" id="ARBA00010254"/>
    </source>
</evidence>
<dbReference type="Pfam" id="PF16205">
    <property type="entry name" value="Ribosomal_S17_N"/>
    <property type="match status" value="1"/>
</dbReference>
<dbReference type="STRING" id="56216.A0A1A6GSA0"/>
<gene>
    <name evidence="6" type="ORF">A6R68_02908</name>
</gene>
<dbReference type="EMBL" id="LZPO01075900">
    <property type="protein sequence ID" value="OBS68545.1"/>
    <property type="molecule type" value="Genomic_DNA"/>
</dbReference>
<dbReference type="AlphaFoldDB" id="A0A1A6GSA0"/>
<dbReference type="GO" id="GO:0019843">
    <property type="term" value="F:rRNA binding"/>
    <property type="evidence" value="ECO:0007669"/>
    <property type="project" value="UniProtKB-KW"/>
</dbReference>
<dbReference type="GO" id="GO:0022627">
    <property type="term" value="C:cytosolic small ribosomal subunit"/>
    <property type="evidence" value="ECO:0007669"/>
    <property type="project" value="TreeGrafter"/>
</dbReference>
<evidence type="ECO:0000256" key="4">
    <source>
        <dbReference type="ARBA" id="ARBA00023274"/>
    </source>
</evidence>
<keyword evidence="3" id="KW-0689">Ribosomal protein</keyword>
<feature type="domain" description="Small ribosomal subunit protein uS17 N-terminal" evidence="5">
    <location>
        <begin position="2"/>
        <end position="28"/>
    </location>
</feature>
<dbReference type="InterPro" id="IPR000266">
    <property type="entry name" value="Ribosomal_uS17"/>
</dbReference>
<dbReference type="OrthoDB" id="10254436at2759"/>
<evidence type="ECO:0000313" key="7">
    <source>
        <dbReference type="Proteomes" id="UP000092124"/>
    </source>
</evidence>
<keyword evidence="2" id="KW-0699">rRNA-binding</keyword>
<keyword evidence="7" id="KW-1185">Reference proteome</keyword>
<dbReference type="GO" id="GO:0006412">
    <property type="term" value="P:translation"/>
    <property type="evidence" value="ECO:0007669"/>
    <property type="project" value="InterPro"/>
</dbReference>
<comment type="caution">
    <text evidence="6">The sequence shown here is derived from an EMBL/GenBank/DDBJ whole genome shotgun (WGS) entry which is preliminary data.</text>
</comment>
<organism evidence="6 7">
    <name type="scientific">Neotoma lepida</name>
    <name type="common">Desert woodrat</name>
    <dbReference type="NCBI Taxonomy" id="56216"/>
    <lineage>
        <taxon>Eukaryota</taxon>
        <taxon>Metazoa</taxon>
        <taxon>Chordata</taxon>
        <taxon>Craniata</taxon>
        <taxon>Vertebrata</taxon>
        <taxon>Euteleostomi</taxon>
        <taxon>Mammalia</taxon>
        <taxon>Eutheria</taxon>
        <taxon>Euarchontoglires</taxon>
        <taxon>Glires</taxon>
        <taxon>Rodentia</taxon>
        <taxon>Myomorpha</taxon>
        <taxon>Muroidea</taxon>
        <taxon>Cricetidae</taxon>
        <taxon>Neotominae</taxon>
        <taxon>Neotoma</taxon>
    </lineage>
</organism>
<keyword evidence="2" id="KW-0694">RNA-binding</keyword>
<reference evidence="6 7" key="1">
    <citation type="submission" date="2016-06" db="EMBL/GenBank/DDBJ databases">
        <title>The Draft Genome Sequence and Annotation of the Desert Woodrat Neotoma lepida.</title>
        <authorList>
            <person name="Campbell M."/>
            <person name="Oakeson K.F."/>
            <person name="Yandell M."/>
            <person name="Halpert J.R."/>
            <person name="Dearing D."/>
        </authorList>
    </citation>
    <scope>NUCLEOTIDE SEQUENCE [LARGE SCALE GENOMIC DNA]</scope>
    <source>
        <strain evidence="6">417</strain>
        <tissue evidence="6">Liver</tissue>
    </source>
</reference>
<evidence type="ECO:0000256" key="2">
    <source>
        <dbReference type="ARBA" id="ARBA00022730"/>
    </source>
</evidence>
<dbReference type="GO" id="GO:0003735">
    <property type="term" value="F:structural constituent of ribosome"/>
    <property type="evidence" value="ECO:0007669"/>
    <property type="project" value="InterPro"/>
</dbReference>
<name>A0A1A6GSA0_NEOLE</name>
<dbReference type="PANTHER" id="PTHR10744">
    <property type="entry name" value="40S RIBOSOMAL PROTEIN S11 FAMILY MEMBER"/>
    <property type="match status" value="1"/>
</dbReference>
<dbReference type="PANTHER" id="PTHR10744:SF9">
    <property type="entry name" value="40S RIBOSOMAL PROTEIN S11-RELATED"/>
    <property type="match status" value="1"/>
</dbReference>
<sequence length="91" mass="10278">MPKETIKGTYIAKKRPFTGNISIRGRILSGVLTKMKMLRTAVVLRDCLDVQIGDIVAMGECRPLSKSLHFDQGTTPWRLLRPKKSPEQIIQ</sequence>